<evidence type="ECO:0000259" key="2">
    <source>
        <dbReference type="Pfam" id="PF06812"/>
    </source>
</evidence>
<dbReference type="InterPro" id="IPR017740">
    <property type="entry name" value="TssA-like"/>
</dbReference>
<dbReference type="EMBL" id="CP036401">
    <property type="protein sequence ID" value="QBI02712.1"/>
    <property type="molecule type" value="Genomic_DNA"/>
</dbReference>
<dbReference type="Proteomes" id="UP000628442">
    <property type="component" value="Unassembled WGS sequence"/>
</dbReference>
<dbReference type="Pfam" id="PF06812">
    <property type="entry name" value="ImpA_N"/>
    <property type="match status" value="1"/>
</dbReference>
<dbReference type="InterPro" id="IPR010657">
    <property type="entry name" value="ImpA_N"/>
</dbReference>
<evidence type="ECO:0000313" key="4">
    <source>
        <dbReference type="EMBL" id="QBI02712.1"/>
    </source>
</evidence>
<protein>
    <submittedName>
        <fullName evidence="4">Type VI secretion system protein TssA</fullName>
    </submittedName>
</protein>
<name>A0A411X1I3_9BURK</name>
<evidence type="ECO:0000256" key="1">
    <source>
        <dbReference type="SAM" id="MobiDB-lite"/>
    </source>
</evidence>
<reference evidence="3" key="3">
    <citation type="submission" date="2022-12" db="EMBL/GenBank/DDBJ databases">
        <authorList>
            <person name="Sun Q."/>
            <person name="Kim S."/>
        </authorList>
    </citation>
    <scope>NUCLEOTIDE SEQUENCE</scope>
    <source>
        <strain evidence="3">KCTC 12343</strain>
    </source>
</reference>
<dbReference type="NCBIfam" id="TIGR03363">
    <property type="entry name" value="VI_chp_8"/>
    <property type="match status" value="1"/>
</dbReference>
<accession>A0A411X1I3</accession>
<dbReference type="RefSeq" id="WP_131146823.1">
    <property type="nucleotide sequence ID" value="NZ_BMWV01000024.1"/>
</dbReference>
<feature type="domain" description="ImpA N-terminal" evidence="2">
    <location>
        <begin position="8"/>
        <end position="131"/>
    </location>
</feature>
<keyword evidence="5" id="KW-1185">Reference proteome</keyword>
<organism evidence="3 6">
    <name type="scientific">Pseudoduganella albidiflava</name>
    <dbReference type="NCBI Taxonomy" id="321983"/>
    <lineage>
        <taxon>Bacteria</taxon>
        <taxon>Pseudomonadati</taxon>
        <taxon>Pseudomonadota</taxon>
        <taxon>Betaproteobacteria</taxon>
        <taxon>Burkholderiales</taxon>
        <taxon>Oxalobacteraceae</taxon>
        <taxon>Telluria group</taxon>
        <taxon>Pseudoduganella</taxon>
    </lineage>
</organism>
<reference evidence="3" key="1">
    <citation type="journal article" date="2014" name="Int. J. Syst. Evol. Microbiol.">
        <title>Complete genome sequence of Corynebacterium casei LMG S-19264T (=DSM 44701T), isolated from a smear-ripened cheese.</title>
        <authorList>
            <consortium name="US DOE Joint Genome Institute (JGI-PGF)"/>
            <person name="Walter F."/>
            <person name="Albersmeier A."/>
            <person name="Kalinowski J."/>
            <person name="Ruckert C."/>
        </authorList>
    </citation>
    <scope>NUCLEOTIDE SEQUENCE</scope>
    <source>
        <strain evidence="3">KCTC 12343</strain>
    </source>
</reference>
<dbReference type="AlphaFoldDB" id="A0A411X1I3"/>
<evidence type="ECO:0000313" key="6">
    <source>
        <dbReference type="Proteomes" id="UP000628442"/>
    </source>
</evidence>
<dbReference type="OrthoDB" id="9771118at2"/>
<dbReference type="PANTHER" id="PTHR37951:SF1">
    <property type="entry name" value="TYPE VI SECRETION SYSTEM COMPONENT TSSA1"/>
    <property type="match status" value="1"/>
</dbReference>
<dbReference type="EMBL" id="BMWV01000024">
    <property type="protein sequence ID" value="GGY68505.1"/>
    <property type="molecule type" value="Genomic_DNA"/>
</dbReference>
<evidence type="ECO:0000313" key="3">
    <source>
        <dbReference type="EMBL" id="GGY68505.1"/>
    </source>
</evidence>
<sequence length="336" mass="36361">MFSAEQLLQPISPDQPAGTDLSFSPELDAIAHARTFDDPSLDQGEWVTDLKEADWEFVVRSCAGLLEKSSKDLRLAGWLTEAAAKQYRLRGLAEGLRVMAGLLERFWDQGLYPEAEDGDQERRIGTLGWLLGRIKPLVREMPLTDGNGGAWSAVDFESARRQGGDERRIAELDAAKRATSPAFRRAFAADAQACVEALLELERVADQRLGNDAPGFVGARDALRDIQSLVPAPAEEAAPEAVDSGIVIGGGEQAMSAPAHSGPPGAINTRPQAIAQLRAIADFFRRTEPHSPVSYYAEKAAKAGEQDLHTWLRSVVKDSASLAHIEELLGVQPGSE</sequence>
<proteinExistence type="predicted"/>
<evidence type="ECO:0000313" key="5">
    <source>
        <dbReference type="Proteomes" id="UP000292307"/>
    </source>
</evidence>
<dbReference type="Proteomes" id="UP000292307">
    <property type="component" value="Chromosome"/>
</dbReference>
<feature type="region of interest" description="Disordered" evidence="1">
    <location>
        <begin position="1"/>
        <end position="20"/>
    </location>
</feature>
<reference evidence="4 5" key="2">
    <citation type="submission" date="2019-02" db="EMBL/GenBank/DDBJ databases">
        <title>Draft Genome Sequences of Six Type Strains of the Genus Massilia.</title>
        <authorList>
            <person name="Miess H."/>
            <person name="Frediansyhah A."/>
            <person name="Gross H."/>
        </authorList>
    </citation>
    <scope>NUCLEOTIDE SEQUENCE [LARGE SCALE GENOMIC DNA]</scope>
    <source>
        <strain evidence="4 5">DSM 17472</strain>
    </source>
</reference>
<gene>
    <name evidence="4" type="primary">tssA</name>
    <name evidence="4" type="ORF">EYF70_19060</name>
    <name evidence="3" type="ORF">GCM10007387_58240</name>
</gene>
<dbReference type="PANTHER" id="PTHR37951">
    <property type="entry name" value="CYTOPLASMIC PROTEIN-RELATED"/>
    <property type="match status" value="1"/>
</dbReference>